<keyword evidence="5 9" id="KW-0812">Transmembrane</keyword>
<evidence type="ECO:0000256" key="6">
    <source>
        <dbReference type="ARBA" id="ARBA00022989"/>
    </source>
</evidence>
<keyword evidence="4" id="KW-0813">Transport</keyword>
<feature type="transmembrane region" description="Helical" evidence="9">
    <location>
        <begin position="645"/>
        <end position="663"/>
    </location>
</feature>
<keyword evidence="4" id="KW-0406">Ion transport</keyword>
<name>A0A834RDV5_SARSC</name>
<feature type="transmembrane region" description="Helical" evidence="9">
    <location>
        <begin position="675"/>
        <end position="696"/>
    </location>
</feature>
<keyword evidence="3" id="KW-0050">Antiport</keyword>
<proteinExistence type="inferred from homology"/>
<feature type="transmembrane region" description="Helical" evidence="9">
    <location>
        <begin position="250"/>
        <end position="275"/>
    </location>
</feature>
<dbReference type="Proteomes" id="UP000070412">
    <property type="component" value="Unassembled WGS sequence"/>
</dbReference>
<dbReference type="EnsemblMetazoa" id="SSS_8091s_mrna">
    <property type="protein sequence ID" value="KAF7493792.1"/>
    <property type="gene ID" value="SSS_8091"/>
</dbReference>
<dbReference type="Gene3D" id="1.20.1420.30">
    <property type="entry name" value="NCX, central ion-binding region"/>
    <property type="match status" value="2"/>
</dbReference>
<keyword evidence="7 9" id="KW-0472">Membrane</keyword>
<keyword evidence="4" id="KW-0106">Calcium</keyword>
<dbReference type="OrthoDB" id="6515434at2759"/>
<feature type="transmembrane region" description="Helical" evidence="9">
    <location>
        <begin position="567"/>
        <end position="590"/>
    </location>
</feature>
<feature type="transmembrane region" description="Helical" evidence="9">
    <location>
        <begin position="312"/>
        <end position="333"/>
    </location>
</feature>
<sequence length="705" mass="79184">MAKALQRTQKRFTLFFRFDFSSLTIVRIATPSIIRTLLIVFILLQPSQREIVQKELLSNDEPVGISRHHLLAEALPLKTHLINELISLVSIDAQSDHSVTVTSTSSSSPSLQLKSKENLNNKSPNLTNVIEQILSIRSLNKVNDSIGSKNLDLNDPILIDYDIDLDSNLTKTKLQIALEIFYRAAVFIYCCLVIGYLCDQYFVPSLEDIGLALNLRSDLIGAILIPFGTSGPEIFSSAIGVFFAENDIGTGAIIGSSVFNLLAIPAASGLATIYFIGKPIRLDKGPILRDLTCYLVTIIVLILAIKDNTVDLIDSILFTILFVLYVAVMFYNVNEDREQSGQKSVSMETATETDLLLKNSGPNIDSENSGDEISLHYEERCQYQQALSPSPIDDPSIITYQNYYLPQAIWSNIFKTTAPNYHQLDESGEDGMKRMMGDNSIADLIRNSFRTREKFNKFENQKECFVEKISEYYSLENSDRYDEDGLFQNQFNFREKISSDQNDDICLTDHWIIKALLMPFILIYSITMPKRFASVTFLLSIFWLSLLSYVTVWSISGLSDRLQIPSIISGMTILAAGSAVPDLVTTIIVIKKSAQVSMGICAAIASNIFAILLGLGMPWVIQFLINWTRNNSYQESAIHLKSNALPYTSMLLLAMVIFLYLIFRCCEWKLSRRFSLICVIVHLIFISVSIALELYAGPLQHHQAI</sequence>
<keyword evidence="4" id="KW-0109">Calcium transport</keyword>
<gene>
    <name evidence="11" type="ORF">SSS_8091</name>
</gene>
<evidence type="ECO:0000256" key="9">
    <source>
        <dbReference type="SAM" id="Phobius"/>
    </source>
</evidence>
<keyword evidence="13" id="KW-1185">Reference proteome</keyword>
<evidence type="ECO:0000313" key="11">
    <source>
        <dbReference type="EMBL" id="KAF7493792.1"/>
    </source>
</evidence>
<reference evidence="13" key="1">
    <citation type="journal article" date="2020" name="PLoS Negl. Trop. Dis.">
        <title>High-quality nuclear genome for Sarcoptes scabiei-A critical resource for a neglected parasite.</title>
        <authorList>
            <person name="Korhonen P.K."/>
            <person name="Gasser R.B."/>
            <person name="Ma G."/>
            <person name="Wang T."/>
            <person name="Stroehlein A.J."/>
            <person name="Young N.D."/>
            <person name="Ang C.S."/>
            <person name="Fernando D.D."/>
            <person name="Lu H.C."/>
            <person name="Taylor S."/>
            <person name="Reynolds S.L."/>
            <person name="Mofiz E."/>
            <person name="Najaraj S.H."/>
            <person name="Gowda H."/>
            <person name="Madugundu A."/>
            <person name="Renuse S."/>
            <person name="Holt D."/>
            <person name="Pandey A."/>
            <person name="Papenfuss A.T."/>
            <person name="Fischer K."/>
        </authorList>
    </citation>
    <scope>NUCLEOTIDE SEQUENCE [LARGE SCALE GENOMIC DNA]</scope>
</reference>
<dbReference type="EMBL" id="WVUK01000055">
    <property type="protein sequence ID" value="KAF7493792.1"/>
    <property type="molecule type" value="Genomic_DNA"/>
</dbReference>
<feature type="transmembrane region" description="Helical" evidence="9">
    <location>
        <begin position="287"/>
        <end position="306"/>
    </location>
</feature>
<dbReference type="InterPro" id="IPR044880">
    <property type="entry name" value="NCX_ion-bd_dom_sf"/>
</dbReference>
<evidence type="ECO:0000256" key="2">
    <source>
        <dbReference type="ARBA" id="ARBA00005364"/>
    </source>
</evidence>
<dbReference type="AlphaFoldDB" id="A0A834RDV5"/>
<dbReference type="GO" id="GO:0005262">
    <property type="term" value="F:calcium channel activity"/>
    <property type="evidence" value="ECO:0007669"/>
    <property type="project" value="TreeGrafter"/>
</dbReference>
<evidence type="ECO:0000256" key="5">
    <source>
        <dbReference type="ARBA" id="ARBA00022692"/>
    </source>
</evidence>
<dbReference type="Pfam" id="PF01699">
    <property type="entry name" value="Na_Ca_ex"/>
    <property type="match status" value="2"/>
</dbReference>
<reference evidence="12" key="3">
    <citation type="submission" date="2022-06" db="UniProtKB">
        <authorList>
            <consortium name="EnsemblMetazoa"/>
        </authorList>
    </citation>
    <scope>IDENTIFICATION</scope>
</reference>
<feature type="transmembrane region" description="Helical" evidence="9">
    <location>
        <begin position="532"/>
        <end position="555"/>
    </location>
</feature>
<dbReference type="InterPro" id="IPR004837">
    <property type="entry name" value="NaCa_Exmemb"/>
</dbReference>
<dbReference type="GO" id="GO:0006874">
    <property type="term" value="P:intracellular calcium ion homeostasis"/>
    <property type="evidence" value="ECO:0007669"/>
    <property type="project" value="TreeGrafter"/>
</dbReference>
<organism evidence="11">
    <name type="scientific">Sarcoptes scabiei</name>
    <name type="common">Itch mite</name>
    <name type="synonym">Acarus scabiei</name>
    <dbReference type="NCBI Taxonomy" id="52283"/>
    <lineage>
        <taxon>Eukaryota</taxon>
        <taxon>Metazoa</taxon>
        <taxon>Ecdysozoa</taxon>
        <taxon>Arthropoda</taxon>
        <taxon>Chelicerata</taxon>
        <taxon>Arachnida</taxon>
        <taxon>Acari</taxon>
        <taxon>Acariformes</taxon>
        <taxon>Sarcoptiformes</taxon>
        <taxon>Astigmata</taxon>
        <taxon>Psoroptidia</taxon>
        <taxon>Sarcoptoidea</taxon>
        <taxon>Sarcoptidae</taxon>
        <taxon>Sarcoptinae</taxon>
        <taxon>Sarcoptes</taxon>
    </lineage>
</organism>
<dbReference type="PANTHER" id="PTHR10846:SF8">
    <property type="entry name" value="INNER MEMBRANE PROTEIN YRBG"/>
    <property type="match status" value="1"/>
</dbReference>
<dbReference type="GO" id="GO:0005886">
    <property type="term" value="C:plasma membrane"/>
    <property type="evidence" value="ECO:0007669"/>
    <property type="project" value="TreeGrafter"/>
</dbReference>
<protein>
    <submittedName>
        <fullName evidence="11">Sodium/potassium/calcium exchanger 2</fullName>
    </submittedName>
</protein>
<dbReference type="NCBIfam" id="TIGR00367">
    <property type="entry name" value="calcium/sodium antiporter"/>
    <property type="match status" value="1"/>
</dbReference>
<feature type="transmembrane region" description="Helical" evidence="9">
    <location>
        <begin position="602"/>
        <end position="625"/>
    </location>
</feature>
<evidence type="ECO:0000259" key="10">
    <source>
        <dbReference type="Pfam" id="PF01699"/>
    </source>
</evidence>
<accession>A0A834RDV5</accession>
<dbReference type="GO" id="GO:0008273">
    <property type="term" value="F:calcium, potassium:sodium antiporter activity"/>
    <property type="evidence" value="ECO:0007669"/>
    <property type="project" value="TreeGrafter"/>
</dbReference>
<dbReference type="PANTHER" id="PTHR10846">
    <property type="entry name" value="SODIUM/POTASSIUM/CALCIUM EXCHANGER"/>
    <property type="match status" value="1"/>
</dbReference>
<evidence type="ECO:0000256" key="1">
    <source>
        <dbReference type="ARBA" id="ARBA00004141"/>
    </source>
</evidence>
<feature type="compositionally biased region" description="Low complexity" evidence="8">
    <location>
        <begin position="100"/>
        <end position="110"/>
    </location>
</feature>
<reference evidence="11" key="2">
    <citation type="submission" date="2020-01" db="EMBL/GenBank/DDBJ databases">
        <authorList>
            <person name="Korhonen P.K.K."/>
            <person name="Guangxu M.G."/>
            <person name="Wang T.W."/>
            <person name="Stroehlein A.J.S."/>
            <person name="Young N.D."/>
            <person name="Ang C.-S.A."/>
            <person name="Fernando D.W.F."/>
            <person name="Lu H.L."/>
            <person name="Taylor S.T."/>
            <person name="Ehtesham M.E.M."/>
            <person name="Najaraj S.H.N."/>
            <person name="Harsha G.H.G."/>
            <person name="Madugundu A.M."/>
            <person name="Renuse S.R."/>
            <person name="Holt D.H."/>
            <person name="Pandey A.P."/>
            <person name="Papenfuss A.P."/>
            <person name="Gasser R.B.G."/>
            <person name="Fischer K.F."/>
        </authorList>
    </citation>
    <scope>NUCLEOTIDE SEQUENCE</scope>
    <source>
        <strain evidence="11">SSS_KF_BRIS2020</strain>
    </source>
</reference>
<evidence type="ECO:0000256" key="8">
    <source>
        <dbReference type="SAM" id="MobiDB-lite"/>
    </source>
</evidence>
<keyword evidence="6 9" id="KW-1133">Transmembrane helix</keyword>
<feature type="region of interest" description="Disordered" evidence="8">
    <location>
        <begin position="100"/>
        <end position="119"/>
    </location>
</feature>
<dbReference type="InterPro" id="IPR004481">
    <property type="entry name" value="K/Na/Ca-exchanger"/>
</dbReference>
<feature type="domain" description="Sodium/calcium exchanger membrane region" evidence="10">
    <location>
        <begin position="535"/>
        <end position="690"/>
    </location>
</feature>
<evidence type="ECO:0000313" key="12">
    <source>
        <dbReference type="EnsemblMetazoa" id="KAF7493792.1"/>
    </source>
</evidence>
<comment type="subcellular location">
    <subcellularLocation>
        <location evidence="1">Membrane</location>
        <topology evidence="1">Multi-pass membrane protein</topology>
    </subcellularLocation>
</comment>
<feature type="domain" description="Sodium/calcium exchanger membrane region" evidence="10">
    <location>
        <begin position="185"/>
        <end position="330"/>
    </location>
</feature>
<evidence type="ECO:0000256" key="7">
    <source>
        <dbReference type="ARBA" id="ARBA00023136"/>
    </source>
</evidence>
<evidence type="ECO:0000256" key="3">
    <source>
        <dbReference type="ARBA" id="ARBA00022449"/>
    </source>
</evidence>
<comment type="similarity">
    <text evidence="2">Belongs to the Ca(2+):cation antiporter (CaCA) (TC 2.A.19) family. SLC24A subfamily.</text>
</comment>
<evidence type="ECO:0000256" key="4">
    <source>
        <dbReference type="ARBA" id="ARBA00022568"/>
    </source>
</evidence>
<evidence type="ECO:0000313" key="13">
    <source>
        <dbReference type="Proteomes" id="UP000070412"/>
    </source>
</evidence>
<feature type="transmembrane region" description="Helical" evidence="9">
    <location>
        <begin position="180"/>
        <end position="198"/>
    </location>
</feature>